<evidence type="ECO:0000313" key="2">
    <source>
        <dbReference type="EMBL" id="KAJ1950108.1"/>
    </source>
</evidence>
<dbReference type="EMBL" id="JANBPY010003823">
    <property type="protein sequence ID" value="KAJ1950108.1"/>
    <property type="molecule type" value="Genomic_DNA"/>
</dbReference>
<gene>
    <name evidence="2" type="ORF">IWQ62_006627</name>
</gene>
<name>A0A9W8AMN8_9FUNG</name>
<comment type="caution">
    <text evidence="2">The sequence shown here is derived from an EMBL/GenBank/DDBJ whole genome shotgun (WGS) entry which is preliminary data.</text>
</comment>
<keyword evidence="3" id="KW-1185">Reference proteome</keyword>
<proteinExistence type="predicted"/>
<reference evidence="2" key="1">
    <citation type="submission" date="2022-07" db="EMBL/GenBank/DDBJ databases">
        <title>Phylogenomic reconstructions and comparative analyses of Kickxellomycotina fungi.</title>
        <authorList>
            <person name="Reynolds N.K."/>
            <person name="Stajich J.E."/>
            <person name="Barry K."/>
            <person name="Grigoriev I.V."/>
            <person name="Crous P."/>
            <person name="Smith M.E."/>
        </authorList>
    </citation>
    <scope>NUCLEOTIDE SEQUENCE</scope>
    <source>
        <strain evidence="2">RSA 1196</strain>
    </source>
</reference>
<evidence type="ECO:0000256" key="1">
    <source>
        <dbReference type="SAM" id="MobiDB-lite"/>
    </source>
</evidence>
<protein>
    <submittedName>
        <fullName evidence="2">Uncharacterized protein</fullName>
    </submittedName>
</protein>
<dbReference type="OrthoDB" id="5635153at2759"/>
<feature type="compositionally biased region" description="Basic residues" evidence="1">
    <location>
        <begin position="10"/>
        <end position="21"/>
    </location>
</feature>
<dbReference type="AlphaFoldDB" id="A0A9W8AMN8"/>
<accession>A0A9W8AMN8</accession>
<dbReference type="Proteomes" id="UP001150925">
    <property type="component" value="Unassembled WGS sequence"/>
</dbReference>
<evidence type="ECO:0000313" key="3">
    <source>
        <dbReference type="Proteomes" id="UP001150925"/>
    </source>
</evidence>
<sequence length="361" mass="41600">MPKDNVRAKAGVKIRSQRKPPKQFQPENSHPESRGHVRNRRRRRNSDATPSPEPGPRRGYFHPITSATDFTKEHMDALHMVPVLNCPIDEVVPVSHCPEDLLHRIQPFWTVSREDLYNLNFDRLALAITEAANGSNESRELRKTDGIRCCAGAVANLMLICTGDEPYESESEGDAKGRSKITMTACADMLCNEFLRDFTQMYSREFPSWHCHKMTLDTQVLPEWCNFTIRPDRVIFYAQARKQKTPFAWITINPSCLAPTTDKYESTFPQVAAQTIAMARYHPREVFGIQFSYRYVTFWRAVIPDNYLELINDSGDLPPDVFIEMKRSTVLDIEQPDGRYEFSRALLSLLMYWNEQVSGNQ</sequence>
<organism evidence="2 3">
    <name type="scientific">Dispira parvispora</name>
    <dbReference type="NCBI Taxonomy" id="1520584"/>
    <lineage>
        <taxon>Eukaryota</taxon>
        <taxon>Fungi</taxon>
        <taxon>Fungi incertae sedis</taxon>
        <taxon>Zoopagomycota</taxon>
        <taxon>Kickxellomycotina</taxon>
        <taxon>Dimargaritomycetes</taxon>
        <taxon>Dimargaritales</taxon>
        <taxon>Dimargaritaceae</taxon>
        <taxon>Dispira</taxon>
    </lineage>
</organism>
<feature type="region of interest" description="Disordered" evidence="1">
    <location>
        <begin position="1"/>
        <end position="63"/>
    </location>
</feature>